<dbReference type="InterPro" id="IPR020846">
    <property type="entry name" value="MFS_dom"/>
</dbReference>
<dbReference type="Gene3D" id="1.20.1250.20">
    <property type="entry name" value="MFS general substrate transporter like domains"/>
    <property type="match status" value="1"/>
</dbReference>
<dbReference type="OrthoDB" id="5494559at2"/>
<evidence type="ECO:0000313" key="11">
    <source>
        <dbReference type="Proteomes" id="UP000279968"/>
    </source>
</evidence>
<keyword evidence="4 8" id="KW-0812">Transmembrane</keyword>
<evidence type="ECO:0000313" key="10">
    <source>
        <dbReference type="EMBL" id="RKN58659.1"/>
    </source>
</evidence>
<keyword evidence="11" id="KW-1185">Reference proteome</keyword>
<dbReference type="InterPro" id="IPR036259">
    <property type="entry name" value="MFS_trans_sf"/>
</dbReference>
<dbReference type="GO" id="GO:0022857">
    <property type="term" value="F:transmembrane transporter activity"/>
    <property type="evidence" value="ECO:0007669"/>
    <property type="project" value="InterPro"/>
</dbReference>
<gene>
    <name evidence="10" type="ORF">D7193_09060</name>
</gene>
<evidence type="ECO:0000256" key="5">
    <source>
        <dbReference type="ARBA" id="ARBA00022989"/>
    </source>
</evidence>
<proteinExistence type="predicted"/>
<dbReference type="PANTHER" id="PTHR23513">
    <property type="entry name" value="INTEGRAL MEMBRANE EFFLUX PROTEIN-RELATED"/>
    <property type="match status" value="1"/>
</dbReference>
<feature type="transmembrane region" description="Helical" evidence="8">
    <location>
        <begin position="279"/>
        <end position="299"/>
    </location>
</feature>
<dbReference type="Proteomes" id="UP000279968">
    <property type="component" value="Unassembled WGS sequence"/>
</dbReference>
<keyword evidence="2" id="KW-0813">Transport</keyword>
<evidence type="ECO:0000256" key="6">
    <source>
        <dbReference type="ARBA" id="ARBA00023136"/>
    </source>
</evidence>
<comment type="caution">
    <text evidence="10">The sequence shown here is derived from an EMBL/GenBank/DDBJ whole genome shotgun (WGS) entry which is preliminary data.</text>
</comment>
<evidence type="ECO:0000259" key="9">
    <source>
        <dbReference type="PROSITE" id="PS50850"/>
    </source>
</evidence>
<name>A0A3B0AE64_9ACTN</name>
<dbReference type="EMBL" id="RBAN01000001">
    <property type="protein sequence ID" value="RKN58659.1"/>
    <property type="molecule type" value="Genomic_DNA"/>
</dbReference>
<evidence type="ECO:0000256" key="3">
    <source>
        <dbReference type="ARBA" id="ARBA00022475"/>
    </source>
</evidence>
<evidence type="ECO:0000256" key="4">
    <source>
        <dbReference type="ARBA" id="ARBA00022692"/>
    </source>
</evidence>
<feature type="transmembrane region" description="Helical" evidence="8">
    <location>
        <begin position="332"/>
        <end position="357"/>
    </location>
</feature>
<evidence type="ECO:0000256" key="2">
    <source>
        <dbReference type="ARBA" id="ARBA00022448"/>
    </source>
</evidence>
<feature type="transmembrane region" description="Helical" evidence="8">
    <location>
        <begin position="60"/>
        <end position="79"/>
    </location>
</feature>
<keyword evidence="3" id="KW-1003">Cell membrane</keyword>
<sequence length="459" mass="47417">MTAAQQARSRGARRWAIDLRPLRVTDYRRIWLGNGIATFGFQFTAVAVPVEMYALTRDSFWVGLLGVAGFLPLLVFGLWGGAVADARDRRAVLLGGSVLLWASTLGLLAQALLRVGSPVLLLVLVALQSVAFAITSPARSAILPKLVPKHLVPAASTLNYTTFTAASVVGPLAAGLIFASWNTDVGLPIAYAVDAVLFTVSLWATLRLPSLPPEPDPEGDGTPRRAGLASVVDGFRYLATTPVLLLSFGVDLIAMILAMPRALFPEIAHERFDGAGAVGWLYAAIAIGSMLGGLTSGWIGRLRRQGLGLVLAVVGWGVAIAAAGFAHQLWLMVLLLGVAGAADLVSAVLRQTMLLVYAPDRMRGRLQGVNTVVVAGGPRLGDLRAGATAAAFGGGVAWVAGGVASAVLVVVLAVAFPALLRYRAATPAGPDRAKGGDGEPAAAAADGGRATTASGGDRE</sequence>
<feature type="region of interest" description="Disordered" evidence="7">
    <location>
        <begin position="428"/>
        <end position="459"/>
    </location>
</feature>
<evidence type="ECO:0000256" key="7">
    <source>
        <dbReference type="SAM" id="MobiDB-lite"/>
    </source>
</evidence>
<feature type="transmembrane region" description="Helical" evidence="8">
    <location>
        <begin position="234"/>
        <end position="259"/>
    </location>
</feature>
<organism evidence="10 11">
    <name type="scientific">Micromonospora costi</name>
    <dbReference type="NCBI Taxonomy" id="1530042"/>
    <lineage>
        <taxon>Bacteria</taxon>
        <taxon>Bacillati</taxon>
        <taxon>Actinomycetota</taxon>
        <taxon>Actinomycetes</taxon>
        <taxon>Micromonosporales</taxon>
        <taxon>Micromonosporaceae</taxon>
        <taxon>Micromonospora</taxon>
    </lineage>
</organism>
<protein>
    <submittedName>
        <fullName evidence="10">MFS transporter</fullName>
    </submittedName>
</protein>
<dbReference type="Pfam" id="PF05977">
    <property type="entry name" value="MFS_3"/>
    <property type="match status" value="1"/>
</dbReference>
<dbReference type="PANTHER" id="PTHR23513:SF9">
    <property type="entry name" value="ENTEROBACTIN EXPORTER ENTS"/>
    <property type="match status" value="1"/>
</dbReference>
<feature type="compositionally biased region" description="Low complexity" evidence="7">
    <location>
        <begin position="439"/>
        <end position="459"/>
    </location>
</feature>
<feature type="domain" description="Major facilitator superfamily (MFS) profile" evidence="9">
    <location>
        <begin position="235"/>
        <end position="459"/>
    </location>
</feature>
<evidence type="ECO:0000256" key="1">
    <source>
        <dbReference type="ARBA" id="ARBA00004429"/>
    </source>
</evidence>
<accession>A0A3B0AE64</accession>
<keyword evidence="6 8" id="KW-0472">Membrane</keyword>
<dbReference type="PROSITE" id="PS50850">
    <property type="entry name" value="MFS"/>
    <property type="match status" value="1"/>
</dbReference>
<dbReference type="GO" id="GO:0005886">
    <property type="term" value="C:plasma membrane"/>
    <property type="evidence" value="ECO:0007669"/>
    <property type="project" value="UniProtKB-SubCell"/>
</dbReference>
<feature type="transmembrane region" description="Helical" evidence="8">
    <location>
        <begin position="389"/>
        <end position="416"/>
    </location>
</feature>
<dbReference type="SUPFAM" id="SSF103473">
    <property type="entry name" value="MFS general substrate transporter"/>
    <property type="match status" value="1"/>
</dbReference>
<comment type="subcellular location">
    <subcellularLocation>
        <location evidence="1">Cell inner membrane</location>
        <topology evidence="1">Multi-pass membrane protein</topology>
    </subcellularLocation>
</comment>
<feature type="transmembrane region" description="Helical" evidence="8">
    <location>
        <begin position="30"/>
        <end position="48"/>
    </location>
</feature>
<feature type="transmembrane region" description="Helical" evidence="8">
    <location>
        <begin position="91"/>
        <end position="113"/>
    </location>
</feature>
<feature type="transmembrane region" description="Helical" evidence="8">
    <location>
        <begin position="158"/>
        <end position="179"/>
    </location>
</feature>
<reference evidence="10 11" key="1">
    <citation type="journal article" date="2015" name="Int. J. Syst. Evol. Microbiol.">
        <title>Micromonospora costi sp. nov., isolated from a leaf of Costus speciosus.</title>
        <authorList>
            <person name="Thawai C."/>
        </authorList>
    </citation>
    <scope>NUCLEOTIDE SEQUENCE [LARGE SCALE GENOMIC DNA]</scope>
    <source>
        <strain evidence="10 11">CS1-12</strain>
    </source>
</reference>
<dbReference type="AlphaFoldDB" id="A0A3B0AE64"/>
<dbReference type="InterPro" id="IPR010290">
    <property type="entry name" value="TM_effector"/>
</dbReference>
<feature type="transmembrane region" description="Helical" evidence="8">
    <location>
        <begin position="306"/>
        <end position="326"/>
    </location>
</feature>
<dbReference type="CDD" id="cd06173">
    <property type="entry name" value="MFS_MefA_like"/>
    <property type="match status" value="1"/>
</dbReference>
<keyword evidence="5 8" id="KW-1133">Transmembrane helix</keyword>
<evidence type="ECO:0000256" key="8">
    <source>
        <dbReference type="SAM" id="Phobius"/>
    </source>
</evidence>